<feature type="domain" description="PAC" evidence="8">
    <location>
        <begin position="374"/>
        <end position="427"/>
    </location>
</feature>
<feature type="transmembrane region" description="Helical" evidence="6">
    <location>
        <begin position="197"/>
        <end position="219"/>
    </location>
</feature>
<dbReference type="Pfam" id="PF00990">
    <property type="entry name" value="GGDEF"/>
    <property type="match status" value="1"/>
</dbReference>
<keyword evidence="4 6" id="KW-1133">Transmembrane helix</keyword>
<keyword evidence="10" id="KW-0548">Nucleotidyltransferase</keyword>
<keyword evidence="3 6" id="KW-0812">Transmembrane</keyword>
<dbReference type="PROSITE" id="PS50113">
    <property type="entry name" value="PAC"/>
    <property type="match status" value="1"/>
</dbReference>
<dbReference type="InterPro" id="IPR043128">
    <property type="entry name" value="Rev_trsase/Diguanyl_cyclase"/>
</dbReference>
<dbReference type="EMBL" id="JAMBEP010000001">
    <property type="protein sequence ID" value="MCL1633225.1"/>
    <property type="molecule type" value="Genomic_DNA"/>
</dbReference>
<dbReference type="Pfam" id="PF08447">
    <property type="entry name" value="PAS_3"/>
    <property type="match status" value="1"/>
</dbReference>
<dbReference type="NCBIfam" id="TIGR00229">
    <property type="entry name" value="sensory_box"/>
    <property type="match status" value="1"/>
</dbReference>
<dbReference type="InterPro" id="IPR035965">
    <property type="entry name" value="PAS-like_dom_sf"/>
</dbReference>
<evidence type="ECO:0000259" key="8">
    <source>
        <dbReference type="PROSITE" id="PS50113"/>
    </source>
</evidence>
<dbReference type="PROSITE" id="PS50112">
    <property type="entry name" value="PAS"/>
    <property type="match status" value="1"/>
</dbReference>
<dbReference type="Gene3D" id="3.30.70.270">
    <property type="match status" value="1"/>
</dbReference>
<comment type="caution">
    <text evidence="10">The sequence shown here is derived from an EMBL/GenBank/DDBJ whole genome shotgun (WGS) entry which is preliminary data.</text>
</comment>
<keyword evidence="5 6" id="KW-0472">Membrane</keyword>
<dbReference type="SMART" id="SM00086">
    <property type="entry name" value="PAC"/>
    <property type="match status" value="1"/>
</dbReference>
<evidence type="ECO:0000256" key="5">
    <source>
        <dbReference type="ARBA" id="ARBA00023136"/>
    </source>
</evidence>
<dbReference type="InterPro" id="IPR000014">
    <property type="entry name" value="PAS"/>
</dbReference>
<feature type="domain" description="GGDEF" evidence="9">
    <location>
        <begin position="466"/>
        <end position="598"/>
    </location>
</feature>
<dbReference type="RefSeq" id="WP_249470078.1">
    <property type="nucleotide sequence ID" value="NZ_JAMBEP010000001.1"/>
</dbReference>
<accession>A0ABT0MED6</accession>
<evidence type="ECO:0000313" key="10">
    <source>
        <dbReference type="EMBL" id="MCL1633225.1"/>
    </source>
</evidence>
<dbReference type="InterPro" id="IPR000160">
    <property type="entry name" value="GGDEF_dom"/>
</dbReference>
<evidence type="ECO:0000256" key="3">
    <source>
        <dbReference type="ARBA" id="ARBA00022692"/>
    </source>
</evidence>
<comment type="subcellular location">
    <subcellularLocation>
        <location evidence="1">Cell membrane</location>
        <topology evidence="1">Multi-pass membrane protein</topology>
    </subcellularLocation>
</comment>
<dbReference type="SMART" id="SM00267">
    <property type="entry name" value="GGDEF"/>
    <property type="match status" value="1"/>
</dbReference>
<evidence type="ECO:0000259" key="7">
    <source>
        <dbReference type="PROSITE" id="PS50112"/>
    </source>
</evidence>
<dbReference type="Pfam" id="PF05231">
    <property type="entry name" value="MASE1"/>
    <property type="match status" value="1"/>
</dbReference>
<evidence type="ECO:0000313" key="11">
    <source>
        <dbReference type="Proteomes" id="UP001431217"/>
    </source>
</evidence>
<evidence type="ECO:0000259" key="9">
    <source>
        <dbReference type="PROSITE" id="PS50887"/>
    </source>
</evidence>
<evidence type="ECO:0000256" key="4">
    <source>
        <dbReference type="ARBA" id="ARBA00022989"/>
    </source>
</evidence>
<dbReference type="PROSITE" id="PS50887">
    <property type="entry name" value="GGDEF"/>
    <property type="match status" value="1"/>
</dbReference>
<dbReference type="InterPro" id="IPR052155">
    <property type="entry name" value="Biofilm_reg_signaling"/>
</dbReference>
<dbReference type="InterPro" id="IPR001610">
    <property type="entry name" value="PAC"/>
</dbReference>
<dbReference type="SUPFAM" id="SSF55073">
    <property type="entry name" value="Nucleotide cyclase"/>
    <property type="match status" value="1"/>
</dbReference>
<evidence type="ECO:0000256" key="2">
    <source>
        <dbReference type="ARBA" id="ARBA00022475"/>
    </source>
</evidence>
<proteinExistence type="predicted"/>
<evidence type="ECO:0000256" key="6">
    <source>
        <dbReference type="SAM" id="Phobius"/>
    </source>
</evidence>
<dbReference type="PANTHER" id="PTHR44757:SF2">
    <property type="entry name" value="BIOFILM ARCHITECTURE MAINTENANCE PROTEIN MBAA"/>
    <property type="match status" value="1"/>
</dbReference>
<feature type="transmembrane region" description="Helical" evidence="6">
    <location>
        <begin position="231"/>
        <end position="251"/>
    </location>
</feature>
<dbReference type="GO" id="GO:0052621">
    <property type="term" value="F:diguanylate cyclase activity"/>
    <property type="evidence" value="ECO:0007669"/>
    <property type="project" value="UniProtKB-EC"/>
</dbReference>
<dbReference type="CDD" id="cd00130">
    <property type="entry name" value="PAS"/>
    <property type="match status" value="1"/>
</dbReference>
<protein>
    <submittedName>
        <fullName evidence="10">Diguanylate cyclase</fullName>
        <ecNumber evidence="10">2.7.7.65</ecNumber>
    </submittedName>
</protein>
<keyword evidence="11" id="KW-1185">Reference proteome</keyword>
<dbReference type="EC" id="2.7.7.65" evidence="10"/>
<dbReference type="CDD" id="cd01949">
    <property type="entry name" value="GGDEF"/>
    <property type="match status" value="1"/>
</dbReference>
<dbReference type="Proteomes" id="UP001431217">
    <property type="component" value="Unassembled WGS sequence"/>
</dbReference>
<dbReference type="InterPro" id="IPR013655">
    <property type="entry name" value="PAS_fold_3"/>
</dbReference>
<dbReference type="SMART" id="SM00091">
    <property type="entry name" value="PAS"/>
    <property type="match status" value="1"/>
</dbReference>
<feature type="domain" description="PAS" evidence="7">
    <location>
        <begin position="302"/>
        <end position="371"/>
    </location>
</feature>
<organism evidence="10 11">
    <name type="scientific">Luteimonas galliterrae</name>
    <dbReference type="NCBI Taxonomy" id="2940486"/>
    <lineage>
        <taxon>Bacteria</taxon>
        <taxon>Pseudomonadati</taxon>
        <taxon>Pseudomonadota</taxon>
        <taxon>Gammaproteobacteria</taxon>
        <taxon>Lysobacterales</taxon>
        <taxon>Lysobacteraceae</taxon>
        <taxon>Luteimonas</taxon>
    </lineage>
</organism>
<dbReference type="SUPFAM" id="SSF55785">
    <property type="entry name" value="PYP-like sensor domain (PAS domain)"/>
    <property type="match status" value="1"/>
</dbReference>
<dbReference type="InterPro" id="IPR029787">
    <property type="entry name" value="Nucleotide_cyclase"/>
</dbReference>
<evidence type="ECO:0000256" key="1">
    <source>
        <dbReference type="ARBA" id="ARBA00004651"/>
    </source>
</evidence>
<dbReference type="NCBIfam" id="TIGR00254">
    <property type="entry name" value="GGDEF"/>
    <property type="match status" value="1"/>
</dbReference>
<keyword evidence="2" id="KW-1003">Cell membrane</keyword>
<dbReference type="InterPro" id="IPR007895">
    <property type="entry name" value="MASE1"/>
</dbReference>
<gene>
    <name evidence="10" type="ORF">M2650_00990</name>
</gene>
<sequence length="601" mass="65103">MNSSPATPRRLWLDRSAMALLIGATAWLSLTLARGPGELAAIWIGNGIFTGWLLSRPTHSWPGYVAAGLTADVAGQLVSGYSVPYAASIGVSNLIEVLIVAGVVRRLVPDVGDPKRWISLGGIATGSTLAACAISGSLAASVTSLLYASSFLMNFVGWYAAHVVGMVIVATSTLVVLREGLDLFGAPGRRWSFIGSMLLVAAISIVVFNFDYPILFMAYPPLLLGAFRHRFAGVAVGVILLATIGSIATSMGRGPLWLVQDIGTTGRIALLQIYIAGGCLMTIPVALAMAERKRLTARVRESEHRYRMLADYSHDVVVRMRSNGERLYVSPSAKDMLGWEPAEMLTSRWGLVHPDDRDRQAQAMAEVIASGEPQTAIYRVRHKDGHYVWVEAVTRPIPSEDRAGEMDIIYAGRDISRRVAAEQALHASRLELERLARVDTLTGLANRRQFDERLSVALGRAQRHRLPIALMYLDVDRFKLINDNHGHAVGDGILRAFARRLANSVRSTDLVARLGGDEFVVIVEDAALPDAAETIARKLIEAMQAPIPVEEKSLTVTTSVGIAFSSTPTDAMVLMSAADSALYEAKKAGRNTYRMKSVGMS</sequence>
<dbReference type="Gene3D" id="3.30.450.20">
    <property type="entry name" value="PAS domain"/>
    <property type="match status" value="1"/>
</dbReference>
<name>A0ABT0MED6_9GAMM</name>
<feature type="transmembrane region" description="Helical" evidence="6">
    <location>
        <begin position="128"/>
        <end position="148"/>
    </location>
</feature>
<feature type="transmembrane region" description="Helical" evidence="6">
    <location>
        <begin position="90"/>
        <end position="108"/>
    </location>
</feature>
<keyword evidence="10" id="KW-0808">Transferase</keyword>
<dbReference type="InterPro" id="IPR000700">
    <property type="entry name" value="PAS-assoc_C"/>
</dbReference>
<feature type="transmembrane region" description="Helical" evidence="6">
    <location>
        <begin position="155"/>
        <end position="177"/>
    </location>
</feature>
<feature type="transmembrane region" description="Helical" evidence="6">
    <location>
        <begin position="271"/>
        <end position="290"/>
    </location>
</feature>
<reference evidence="10 11" key="1">
    <citation type="submission" date="2022-05" db="EMBL/GenBank/DDBJ databases">
        <title>Luteimonas sp. SX5, whole genome shotgun sequencing project.</title>
        <authorList>
            <person name="Zhao G."/>
            <person name="Shen L."/>
        </authorList>
    </citation>
    <scope>NUCLEOTIDE SEQUENCE [LARGE SCALE GENOMIC DNA]</scope>
    <source>
        <strain evidence="10 11">SX5</strain>
    </source>
</reference>
<dbReference type="PANTHER" id="PTHR44757">
    <property type="entry name" value="DIGUANYLATE CYCLASE DGCP"/>
    <property type="match status" value="1"/>
</dbReference>